<organism evidence="1">
    <name type="scientific">Streptomyces haneummycinicus</name>
    <dbReference type="NCBI Taxonomy" id="3074435"/>
    <lineage>
        <taxon>Bacteria</taxon>
        <taxon>Bacillati</taxon>
        <taxon>Actinomycetota</taxon>
        <taxon>Actinomycetes</taxon>
        <taxon>Kitasatosporales</taxon>
        <taxon>Streptomycetaceae</taxon>
        <taxon>Streptomyces</taxon>
    </lineage>
</organism>
<protein>
    <submittedName>
        <fullName evidence="1">Uncharacterized protein</fullName>
    </submittedName>
</protein>
<proteinExistence type="predicted"/>
<evidence type="ECO:0000313" key="1">
    <source>
        <dbReference type="EMBL" id="BFO17883.1"/>
    </source>
</evidence>
<dbReference type="EMBL" id="AP035768">
    <property type="protein sequence ID" value="BFO17883.1"/>
    <property type="molecule type" value="Genomic_DNA"/>
</dbReference>
<name>A0AAT9HKT2_9ACTN</name>
<reference evidence="1" key="1">
    <citation type="submission" date="2024-06" db="EMBL/GenBank/DDBJ databases">
        <authorList>
            <consortium name="consrtm"/>
            <person name="Uemura M."/>
            <person name="Terahara T."/>
        </authorList>
    </citation>
    <scope>NUCLEOTIDE SEQUENCE</scope>
    <source>
        <strain evidence="1">KM77-8</strain>
    </source>
</reference>
<reference evidence="1" key="2">
    <citation type="submission" date="2024-07" db="EMBL/GenBank/DDBJ databases">
        <title>Streptomyces haneummycinica sp. nov., a new antibiotic-producing actinobacterium isolated from marine sediment.</title>
        <authorList>
            <person name="Uemura M."/>
            <person name="Hamada M."/>
            <person name="Hirano S."/>
            <person name="Kobayashi K."/>
            <person name="Ohshiro T."/>
            <person name="Kobayashi T."/>
            <person name="Terahara T."/>
        </authorList>
    </citation>
    <scope>NUCLEOTIDE SEQUENCE</scope>
    <source>
        <strain evidence="1">KM77-8</strain>
    </source>
</reference>
<gene>
    <name evidence="1" type="ORF">SHKM778_42710</name>
</gene>
<sequence length="108" mass="11495">MPAAAQDVEDVRLGVAPGIVCRGTVEDVDGGVLGHGSPGEDEVVGGDMGVEPYRGSYRRASSIRSSMWSGFSRSHFARSGSSVANRRALVSRTALVSREAMVMNIVRW</sequence>
<dbReference type="AlphaFoldDB" id="A0AAT9HKT2"/>
<accession>A0AAT9HKT2</accession>